<dbReference type="EMBL" id="BMMV01000025">
    <property type="protein sequence ID" value="GGK20950.1"/>
    <property type="molecule type" value="Genomic_DNA"/>
</dbReference>
<organism evidence="4 5">
    <name type="scientific">Streptomyces camponoticapitis</name>
    <dbReference type="NCBI Taxonomy" id="1616125"/>
    <lineage>
        <taxon>Bacteria</taxon>
        <taxon>Bacillati</taxon>
        <taxon>Actinomycetota</taxon>
        <taxon>Actinomycetes</taxon>
        <taxon>Kitasatosporales</taxon>
        <taxon>Streptomycetaceae</taxon>
        <taxon>Streptomyces</taxon>
    </lineage>
</organism>
<dbReference type="RefSeq" id="WP_189110810.1">
    <property type="nucleotide sequence ID" value="NZ_BMMV01000025.1"/>
</dbReference>
<evidence type="ECO:0000256" key="2">
    <source>
        <dbReference type="PROSITE-ProRule" id="PRU00169"/>
    </source>
</evidence>
<dbReference type="PROSITE" id="PS50110">
    <property type="entry name" value="RESPONSE_REGULATORY"/>
    <property type="match status" value="1"/>
</dbReference>
<dbReference type="PANTHER" id="PTHR43214">
    <property type="entry name" value="TWO-COMPONENT RESPONSE REGULATOR"/>
    <property type="match status" value="1"/>
</dbReference>
<dbReference type="InterPro" id="IPR011006">
    <property type="entry name" value="CheY-like_superfamily"/>
</dbReference>
<name>A0ABQ2ERB3_9ACTN</name>
<dbReference type="Proteomes" id="UP000660265">
    <property type="component" value="Unassembled WGS sequence"/>
</dbReference>
<evidence type="ECO:0000256" key="1">
    <source>
        <dbReference type="ARBA" id="ARBA00023125"/>
    </source>
</evidence>
<keyword evidence="2" id="KW-0597">Phosphoprotein</keyword>
<keyword evidence="1" id="KW-0238">DNA-binding</keyword>
<proteinExistence type="predicted"/>
<dbReference type="Pfam" id="PF00072">
    <property type="entry name" value="Response_reg"/>
    <property type="match status" value="1"/>
</dbReference>
<dbReference type="CDD" id="cd17535">
    <property type="entry name" value="REC_NarL-like"/>
    <property type="match status" value="1"/>
</dbReference>
<protein>
    <submittedName>
        <fullName evidence="4">Transcriptional regulator</fullName>
    </submittedName>
</protein>
<dbReference type="InterPro" id="IPR058245">
    <property type="entry name" value="NreC/VraR/RcsB-like_REC"/>
</dbReference>
<dbReference type="SMART" id="SM00448">
    <property type="entry name" value="REC"/>
    <property type="match status" value="1"/>
</dbReference>
<evidence type="ECO:0000259" key="3">
    <source>
        <dbReference type="PROSITE" id="PS50110"/>
    </source>
</evidence>
<accession>A0ABQ2ERB3</accession>
<feature type="domain" description="Response regulatory" evidence="3">
    <location>
        <begin position="15"/>
        <end position="130"/>
    </location>
</feature>
<dbReference type="InterPro" id="IPR039420">
    <property type="entry name" value="WalR-like"/>
</dbReference>
<feature type="modified residue" description="4-aspartylphosphate" evidence="2">
    <location>
        <position position="66"/>
    </location>
</feature>
<dbReference type="InterPro" id="IPR001789">
    <property type="entry name" value="Sig_transdc_resp-reg_receiver"/>
</dbReference>
<dbReference type="Gene3D" id="3.40.50.2300">
    <property type="match status" value="1"/>
</dbReference>
<keyword evidence="5" id="KW-1185">Reference proteome</keyword>
<comment type="caution">
    <text evidence="4">The sequence shown here is derived from an EMBL/GenBank/DDBJ whole genome shotgun (WGS) entry which is preliminary data.</text>
</comment>
<reference evidence="5" key="1">
    <citation type="journal article" date="2019" name="Int. J. Syst. Evol. Microbiol.">
        <title>The Global Catalogue of Microorganisms (GCM) 10K type strain sequencing project: providing services to taxonomists for standard genome sequencing and annotation.</title>
        <authorList>
            <consortium name="The Broad Institute Genomics Platform"/>
            <consortium name="The Broad Institute Genome Sequencing Center for Infectious Disease"/>
            <person name="Wu L."/>
            <person name="Ma J."/>
        </authorList>
    </citation>
    <scope>NUCLEOTIDE SEQUENCE [LARGE SCALE GENOMIC DNA]</scope>
    <source>
        <strain evidence="5">CGMCC 4.7275</strain>
    </source>
</reference>
<sequence length="138" mass="14488">MTTDVSEGSTAPPLGVILCDDNRILVEALGEVVRAQPDLEVLGTASDADEALRLVRRYKPDLVVLDVRFPGGGHLVAQEIRRTSPATRVLAFSAYDDSGSVEQMRNAGVGQYVVKGVTNAEFLAALRGLGAALSGPPA</sequence>
<gene>
    <name evidence="4" type="primary">degU</name>
    <name evidence="4" type="ORF">GCM10011583_61120</name>
</gene>
<evidence type="ECO:0000313" key="5">
    <source>
        <dbReference type="Proteomes" id="UP000660265"/>
    </source>
</evidence>
<dbReference type="SUPFAM" id="SSF52172">
    <property type="entry name" value="CheY-like"/>
    <property type="match status" value="1"/>
</dbReference>
<evidence type="ECO:0000313" key="4">
    <source>
        <dbReference type="EMBL" id="GGK20950.1"/>
    </source>
</evidence>